<comment type="similarity">
    <text evidence="2">Belongs to the RdgC family.</text>
</comment>
<reference evidence="6" key="1">
    <citation type="submission" date="2021-04" db="EMBL/GenBank/DDBJ databases">
        <title>Genome sequence of Serratia sp. arafor3.</title>
        <authorList>
            <person name="Besaury L."/>
        </authorList>
    </citation>
    <scope>NUCLEOTIDE SEQUENCE</scope>
    <source>
        <strain evidence="6">Arafor3</strain>
    </source>
</reference>
<dbReference type="Proteomes" id="UP001165275">
    <property type="component" value="Unassembled WGS sequence"/>
</dbReference>
<evidence type="ECO:0000313" key="7">
    <source>
        <dbReference type="Proteomes" id="UP001165275"/>
    </source>
</evidence>
<dbReference type="EMBL" id="JAGQDC010000021">
    <property type="protein sequence ID" value="MCL1031402.1"/>
    <property type="molecule type" value="Genomic_DNA"/>
</dbReference>
<dbReference type="NCBIfam" id="NF001464">
    <property type="entry name" value="PRK00321.1-5"/>
    <property type="match status" value="1"/>
</dbReference>
<dbReference type="PANTHER" id="PTHR38103:SF1">
    <property type="entry name" value="RECOMBINATION-ASSOCIATED PROTEIN RDGC"/>
    <property type="match status" value="1"/>
</dbReference>
<keyword evidence="5" id="KW-0233">DNA recombination</keyword>
<keyword evidence="7" id="KW-1185">Reference proteome</keyword>
<dbReference type="InterPro" id="IPR007476">
    <property type="entry name" value="RdgC"/>
</dbReference>
<comment type="caution">
    <text evidence="6">The sequence shown here is derived from an EMBL/GenBank/DDBJ whole genome shotgun (WGS) entry which is preliminary data.</text>
</comment>
<name>A0ABT0KHZ1_9GAMM</name>
<evidence type="ECO:0000256" key="3">
    <source>
        <dbReference type="ARBA" id="ARBA00022296"/>
    </source>
</evidence>
<evidence type="ECO:0000313" key="6">
    <source>
        <dbReference type="EMBL" id="MCL1031402.1"/>
    </source>
</evidence>
<evidence type="ECO:0000256" key="2">
    <source>
        <dbReference type="ARBA" id="ARBA00008657"/>
    </source>
</evidence>
<evidence type="ECO:0000256" key="5">
    <source>
        <dbReference type="ARBA" id="ARBA00023172"/>
    </source>
</evidence>
<comment type="subcellular location">
    <subcellularLocation>
        <location evidence="1">Cytoplasm</location>
        <location evidence="1">Nucleoid</location>
    </subcellularLocation>
</comment>
<evidence type="ECO:0000256" key="4">
    <source>
        <dbReference type="ARBA" id="ARBA00022490"/>
    </source>
</evidence>
<proteinExistence type="inferred from homology"/>
<dbReference type="Pfam" id="PF04381">
    <property type="entry name" value="RdgC"/>
    <property type="match status" value="1"/>
</dbReference>
<keyword evidence="4" id="KW-0963">Cytoplasm</keyword>
<dbReference type="RefSeq" id="WP_248947413.1">
    <property type="nucleotide sequence ID" value="NZ_CBCSGY010000016.1"/>
</dbReference>
<protein>
    <recommendedName>
        <fullName evidence="3">Recombination-associated protein RdgC</fullName>
    </recommendedName>
</protein>
<evidence type="ECO:0000256" key="1">
    <source>
        <dbReference type="ARBA" id="ARBA00004453"/>
    </source>
</evidence>
<accession>A0ABT0KHZ1</accession>
<sequence length="309" mass="34904">MFTLFKNAAVYLYREGTMVPEDLNEQLQALAFTACGPHDMSRNGWKALDGEGQYTLKINNHILLCMQTEKKIIPPGHLKKEINSRVKVIEEEQHRRLKYTERATIKEDILQSLLPRAFPRRTETQIWIDQDNKRVIIDTASTKTAENALALLRKTLGSLPVVPLTPENPVELVMTEWVKAGEAPVPLHMPEECDAKMVDILSDGGTASFRNEPLGSEIIMSTMSSGKLVTNLNLYHATKFHVNFTMTDSCIFKRLKFSDLFLETNDEMQDEDDAGSDVRKRADFLLMAQTVSEVISDSLAAFGGEAKWR</sequence>
<gene>
    <name evidence="6" type="ORF">KAJ71_20620</name>
</gene>
<organism evidence="6 7">
    <name type="scientific">Serratia silvae</name>
    <dbReference type="NCBI Taxonomy" id="2824122"/>
    <lineage>
        <taxon>Bacteria</taxon>
        <taxon>Pseudomonadati</taxon>
        <taxon>Pseudomonadota</taxon>
        <taxon>Gammaproteobacteria</taxon>
        <taxon>Enterobacterales</taxon>
        <taxon>Yersiniaceae</taxon>
        <taxon>Serratia</taxon>
    </lineage>
</organism>
<dbReference type="PANTHER" id="PTHR38103">
    <property type="entry name" value="RECOMBINATION-ASSOCIATED PROTEIN RDGC"/>
    <property type="match status" value="1"/>
</dbReference>